<dbReference type="EMBL" id="BGPR01006947">
    <property type="protein sequence ID" value="GBN23074.1"/>
    <property type="molecule type" value="Genomic_DNA"/>
</dbReference>
<name>A0A4Y2M958_ARAVE</name>
<reference evidence="1 2" key="1">
    <citation type="journal article" date="2019" name="Sci. Rep.">
        <title>Orb-weaving spider Araneus ventricosus genome elucidates the spidroin gene catalogue.</title>
        <authorList>
            <person name="Kono N."/>
            <person name="Nakamura H."/>
            <person name="Ohtoshi R."/>
            <person name="Moran D.A.P."/>
            <person name="Shinohara A."/>
            <person name="Yoshida Y."/>
            <person name="Fujiwara M."/>
            <person name="Mori M."/>
            <person name="Tomita M."/>
            <person name="Arakawa K."/>
        </authorList>
    </citation>
    <scope>NUCLEOTIDE SEQUENCE [LARGE SCALE GENOMIC DNA]</scope>
</reference>
<sequence>MLAHGTGVWCLHPTVRIARKLSIQRGFLLAITGAYRITPKAAIQVNLGIPPLHLHLQLDARITELYRLRNKIQDTSHLSPEVLEHRVTVWTTDASKHLLPHQISLDDGESNNGGTRLYKEG</sequence>
<keyword evidence="2" id="KW-1185">Reference proteome</keyword>
<dbReference type="AlphaFoldDB" id="A0A4Y2M958"/>
<evidence type="ECO:0000313" key="2">
    <source>
        <dbReference type="Proteomes" id="UP000499080"/>
    </source>
</evidence>
<accession>A0A4Y2M958</accession>
<gene>
    <name evidence="1" type="ORF">AVEN_131834_1</name>
</gene>
<dbReference type="Proteomes" id="UP000499080">
    <property type="component" value="Unassembled WGS sequence"/>
</dbReference>
<comment type="caution">
    <text evidence="1">The sequence shown here is derived from an EMBL/GenBank/DDBJ whole genome shotgun (WGS) entry which is preliminary data.</text>
</comment>
<evidence type="ECO:0000313" key="1">
    <source>
        <dbReference type="EMBL" id="GBN23074.1"/>
    </source>
</evidence>
<proteinExistence type="predicted"/>
<protein>
    <submittedName>
        <fullName evidence="1">Uncharacterized protein</fullName>
    </submittedName>
</protein>
<organism evidence="1 2">
    <name type="scientific">Araneus ventricosus</name>
    <name type="common">Orbweaver spider</name>
    <name type="synonym">Epeira ventricosa</name>
    <dbReference type="NCBI Taxonomy" id="182803"/>
    <lineage>
        <taxon>Eukaryota</taxon>
        <taxon>Metazoa</taxon>
        <taxon>Ecdysozoa</taxon>
        <taxon>Arthropoda</taxon>
        <taxon>Chelicerata</taxon>
        <taxon>Arachnida</taxon>
        <taxon>Araneae</taxon>
        <taxon>Araneomorphae</taxon>
        <taxon>Entelegynae</taxon>
        <taxon>Araneoidea</taxon>
        <taxon>Araneidae</taxon>
        <taxon>Araneus</taxon>
    </lineage>
</organism>
<dbReference type="OrthoDB" id="6514649at2759"/>